<comment type="caution">
    <text evidence="2">The sequence shown here is derived from an EMBL/GenBank/DDBJ whole genome shotgun (WGS) entry which is preliminary data.</text>
</comment>
<keyword evidence="1" id="KW-1133">Transmembrane helix</keyword>
<dbReference type="PANTHER" id="PTHR11319:SF35">
    <property type="entry name" value="OUTER MEMBRANE PROTEIN PMPC-RELATED"/>
    <property type="match status" value="1"/>
</dbReference>
<evidence type="ECO:0000256" key="1">
    <source>
        <dbReference type="SAM" id="Phobius"/>
    </source>
</evidence>
<organism evidence="2 3">
    <name type="scientific">Paramecium octaurelia</name>
    <dbReference type="NCBI Taxonomy" id="43137"/>
    <lineage>
        <taxon>Eukaryota</taxon>
        <taxon>Sar</taxon>
        <taxon>Alveolata</taxon>
        <taxon>Ciliophora</taxon>
        <taxon>Intramacronucleata</taxon>
        <taxon>Oligohymenophorea</taxon>
        <taxon>Peniculida</taxon>
        <taxon>Parameciidae</taxon>
        <taxon>Paramecium</taxon>
    </lineage>
</organism>
<dbReference type="Proteomes" id="UP000683925">
    <property type="component" value="Unassembled WGS sequence"/>
</dbReference>
<dbReference type="OMA" id="FINTDCK"/>
<feature type="transmembrane region" description="Helical" evidence="1">
    <location>
        <begin position="2471"/>
        <end position="2496"/>
    </location>
</feature>
<accession>A0A8S1YN32</accession>
<dbReference type="CDD" id="cd00064">
    <property type="entry name" value="FU"/>
    <property type="match status" value="1"/>
</dbReference>
<feature type="transmembrane region" description="Helical" evidence="1">
    <location>
        <begin position="2560"/>
        <end position="2588"/>
    </location>
</feature>
<sequence>MIFLSFFILNSTYSFEIQGLDPLYQVEHQQVKIDDNEFQAEKYFSYGIWSKYTPLSVIPQTGPVGLFDSNCYQLHHILEKKNNEINLIYYDCLDYEANKITKAIKFVNNEDEQREYVIEIEIFQYESFWYFLEVLQWPLQKRFEILIISQQQIVIHSIDEIKYPFKGVDLQFIFGSSLIVNSSRIKSILKGQKFSYFPGAIIIQKYKILDELAIIDWFEYVKTVFQNYEICECQPNRDQNIQDQNIDSQLTGQIISENQNCDSFGLSGWVKIKEIIHEDNQFIYPFIKLAANFEDQILTSDNLSPLQIQYQLSDIQNQIIVKTYSYIFPTVSINFSNNPFLLEKSFDITNSINLWHKIQIKLIKNLLDISIKFYEQSTIHEYGHQFEVRQFQQSQLKLVYGNIQLSKSNYLNIVIRNFLFLNCDQQFSEQNCHYSCYECDGPTNQNCLSCSEESKRIYLPEHKVCVCPYDTIDDEICISYKEADLEFIDEPLVENQCQYGYFELDNQCERCPSIITKDLITCLDCLQNPKSFSQKPQCEYDLYLSQSGQTEILQSSIPNQLLFDGSDIIVQHFSAYSSVSINDDQLLYSVFLENSIPVEFQCNFGDCLLDFSKNCQITYLSIIGEFCKLCFENYLLKDNICISLNQNSIEYNSCHAPYYKTFTHQCKLCPKKNCKYCFEYQNNEPSFKSTLYKNFENFDTDSMTEIGCAMCEDGFIFDFTKGECLRQQSRIQSCLRSFINLDGIELCTLSSSSDFSIAPEIINCEKYSPNCLQCVLTPKTKLQCVMCREGYTSSITTGNCYMSSYQINTIQVIQGDINEKDGYVQTIQSFLMQFLPDSYYYSYSFGQLDEFIIRCKSGYELIDYIYCKKYCSSECLNCKSGDQNFICTKCDLNYYRNPMRVQFEGQCLPCSNLCLYCEIRDQDKILDLQSDYYLQETQVCLKPVYNTNIVINPYLNNVKYCFNKSCHNHFLFSSYFTSCILDRSLGIHIDEQINLQYCNQVGVDQMTIDYVFDIGELSIGCQNLRKLNLWNGLKKKIFSLKKINMRVFSLDEMIYGSKYIINITNYDSVEFKNITFKLVNGFILENLNNKIDITLNNLKLIQGSLSNITIFQTQVYGNIVIKDVTILDSEFSNSTFFDFQNQSILISFKIQNLIMKNCLINNSTLLNIDYIKGMIIVENLIIDNCTLFNSSLFYLLTDLSQVNQIKLVNVEIYQCNFEYSSFLKANSKFEIIASNLYFHNNNLKKSVIIAFNDNLDLLRVRTSYNTLIESSIIQTLLLINQQKLVYTIDDFEDNSSTFQESSLIVIYSSLQVNMFIVSIKNIKVQKNNLVDNLSQQNQLFRFHCHQLIIQNAQFLNLRNLTVFYLYEINQIIFDSVIFENSQQEHKVPVSQFCGDQGKFWNQPIYITGFQQLSLANIKILNQFSINYSLMDIRFNPQFIIDTIGQVILVNAEFRGNILLKNEVAISLSLLYLYSEYNLNIKLEKFLFIQNMINLQIDEPLEKQTNLLHVSSLDSVIEIHDLYCYQNSLTNSTNPFITLAATSIIISDLIFMNSNFLPQTLWQQFYEFELEDQYNQQEVNSIIQQTFKILNQGIYVSASNFSCTDSIFQEIIAQKSSIFYIKTQGQGNIKISNLNINSVYSNLKGGEGLGCISIDSTNSLLIIDIKQIKFNKVFNRMAASLFTITTSLKQNFIRLNNIEIRNCFSLMNQIMQVKFSAQVMKQSVVSINKVSIYQSEELWFQFFSLIGSITISELGDMQNEDNAMIFFENCKVEIKNLHVEGIVISPIMNFLNTLKLKLSDCQLISIQKLYSFDLIHITQNLIIESKIYIQKLKIIKSHTYKLALEGILIFYELNYLIGGCKLWRSTSISEQITFSDMINQIQSSTDNSNSLMYVKSICDQNSLFLQQITIQDNDGSDFSKGMMVFEIEKFKIFKINDVICFQNRVKQNGCVYFLIQNFINSTLQIKDSYFIQNNGTLGGAIIIQNVILEMLNCKIISNYASQSGGGLFLQLKYSDFQIKSTIITNNKALNGGGIYFNQDGKILQYNFIKSFILFNKAIQFGGNLIESPHHLALFINNMEMQSYEQVINSIFNHHLLLKPFKIIEQGLPFITNYLMIPSNQAISGYQIYQPSNNQYFSYITSFGLILKNSLNEQVLNILNTTCIITKKTFYENSLNQVDELIDQQVLQFNLERDYYNLGLLSFILDPYTQEKILLQINVTCSSLQHQNSFNYIIQAKSFKCQLGEFYVNSGCQICSSNQGFYSVVYDATKCSIFDKTKFKNITENNIELLQGFWRPNFLSDQIEECFKNVKFCRGGWAFGNDICDLGHVGALCEECDIYNIRGGGKYFKNEQDSQCISCFGVGDSIIPFIAASIWSFISIIITLRSIEQSNQLFKCLKLKQRFSKIIFNLEQGHESFLIKMLLNYLWIFSVIFTFNIQFSFSFTFVNSASNTSHSMTNNLDCYLSDNQSIQLIYSKIITMLALMTFQFVLIIIGFLIYNFYKKIALSNFNLETISNTLLYLYVSNYGGLIKMYFSILSKREVSSQSYIQGDVSLLYGSREHLIWIFSFVIPGIGVFGVIIPLSLFIVMYLKKDQHDNIQIRKHFCYLINEYNSRSYFWEEIKLIKKTIIILILTYFETYILLKASLLGLCLLFYQLLAFNKKPYILSNFNSKDLSSAQICSITIFLAAAKYVAEQENNQFSSISLQTVIVLLCLKLCYSFIKSILQVYSNKYTFLILNYLHNILNKLSQNSILTKKLKHYILKQDQRNQRLKTLINKLRQHLLQVSKGQLEYQKIVNSQNKNTQPNWFEKHYK</sequence>
<dbReference type="PANTHER" id="PTHR11319">
    <property type="entry name" value="G PROTEIN-COUPLED RECEPTOR-RELATED"/>
    <property type="match status" value="1"/>
</dbReference>
<keyword evidence="1" id="KW-0472">Membrane</keyword>
<proteinExistence type="predicted"/>
<gene>
    <name evidence="2" type="ORF">POCTA_138.1.T1930008</name>
</gene>
<feature type="transmembrane region" description="Helical" evidence="1">
    <location>
        <begin position="2517"/>
        <end position="2535"/>
    </location>
</feature>
<keyword evidence="3" id="KW-1185">Reference proteome</keyword>
<evidence type="ECO:0000313" key="2">
    <source>
        <dbReference type="EMBL" id="CAD8214891.1"/>
    </source>
</evidence>
<dbReference type="EMBL" id="CAJJDP010000197">
    <property type="protein sequence ID" value="CAD8214891.1"/>
    <property type="molecule type" value="Genomic_DNA"/>
</dbReference>
<dbReference type="OrthoDB" id="77931at2759"/>
<protein>
    <recommendedName>
        <fullName evidence="4">Transmembrane protein</fullName>
    </recommendedName>
</protein>
<dbReference type="InterPro" id="IPR006212">
    <property type="entry name" value="Furin_repeat"/>
</dbReference>
<feature type="transmembrane region" description="Helical" evidence="1">
    <location>
        <begin position="2423"/>
        <end position="2444"/>
    </location>
</feature>
<evidence type="ECO:0008006" key="4">
    <source>
        <dbReference type="Google" id="ProtNLM"/>
    </source>
</evidence>
<evidence type="ECO:0000313" key="3">
    <source>
        <dbReference type="Proteomes" id="UP000683925"/>
    </source>
</evidence>
<feature type="transmembrane region" description="Helical" evidence="1">
    <location>
        <begin position="2364"/>
        <end position="2382"/>
    </location>
</feature>
<feature type="transmembrane region" description="Helical" evidence="1">
    <location>
        <begin position="2698"/>
        <end position="2719"/>
    </location>
</feature>
<name>A0A8S1YN32_PAROT</name>
<feature type="transmembrane region" description="Helical" evidence="1">
    <location>
        <begin position="2626"/>
        <end position="2652"/>
    </location>
</feature>
<keyword evidence="1" id="KW-0812">Transmembrane</keyword>
<reference evidence="2" key="1">
    <citation type="submission" date="2021-01" db="EMBL/GenBank/DDBJ databases">
        <authorList>
            <consortium name="Genoscope - CEA"/>
            <person name="William W."/>
        </authorList>
    </citation>
    <scope>NUCLEOTIDE SEQUENCE</scope>
</reference>